<feature type="region of interest" description="Disordered" evidence="1">
    <location>
        <begin position="115"/>
        <end position="141"/>
    </location>
</feature>
<dbReference type="WBParaSite" id="L893_g17719.t1">
    <property type="protein sequence ID" value="L893_g17719.t1"/>
    <property type="gene ID" value="L893_g17719"/>
</dbReference>
<feature type="compositionally biased region" description="Polar residues" evidence="1">
    <location>
        <begin position="115"/>
        <end position="126"/>
    </location>
</feature>
<keyword evidence="2" id="KW-1185">Reference proteome</keyword>
<evidence type="ECO:0000313" key="2">
    <source>
        <dbReference type="Proteomes" id="UP000095287"/>
    </source>
</evidence>
<dbReference type="Proteomes" id="UP000095287">
    <property type="component" value="Unplaced"/>
</dbReference>
<evidence type="ECO:0000313" key="3">
    <source>
        <dbReference type="WBParaSite" id="L893_g17719.t1"/>
    </source>
</evidence>
<sequence length="208" mass="23633">MGGQRRAKMNRSPSRRTSRGTVFSDGKSTCPLGRPCLGEAGLERREKTKGATEQSKGLIFFEEAKLRCQMRYLLPLDVYPEREGARAAGNFEFILCPKKLFMSRRLRHTWEDQKTFASSPGVPQNQRRVKNPGSGRILPSSHVCKDDNEIRSGEMSSRKEYYHTIDKIGVWFVKVHKMPLGRSEDSTGTIEFSTPFPALVKLERLPVL</sequence>
<dbReference type="AlphaFoldDB" id="A0A1I7YM76"/>
<reference evidence="3" key="1">
    <citation type="submission" date="2016-11" db="UniProtKB">
        <authorList>
            <consortium name="WormBaseParasite"/>
        </authorList>
    </citation>
    <scope>IDENTIFICATION</scope>
</reference>
<organism evidence="2 3">
    <name type="scientific">Steinernema glaseri</name>
    <dbReference type="NCBI Taxonomy" id="37863"/>
    <lineage>
        <taxon>Eukaryota</taxon>
        <taxon>Metazoa</taxon>
        <taxon>Ecdysozoa</taxon>
        <taxon>Nematoda</taxon>
        <taxon>Chromadorea</taxon>
        <taxon>Rhabditida</taxon>
        <taxon>Tylenchina</taxon>
        <taxon>Panagrolaimomorpha</taxon>
        <taxon>Strongyloidoidea</taxon>
        <taxon>Steinernematidae</taxon>
        <taxon>Steinernema</taxon>
    </lineage>
</organism>
<proteinExistence type="predicted"/>
<evidence type="ECO:0000256" key="1">
    <source>
        <dbReference type="SAM" id="MobiDB-lite"/>
    </source>
</evidence>
<protein>
    <submittedName>
        <fullName evidence="3">Uncharacterized protein</fullName>
    </submittedName>
</protein>
<name>A0A1I7YM76_9BILA</name>
<accession>A0A1I7YM76</accession>
<feature type="region of interest" description="Disordered" evidence="1">
    <location>
        <begin position="1"/>
        <end position="28"/>
    </location>
</feature>
<feature type="compositionally biased region" description="Basic residues" evidence="1">
    <location>
        <begin position="1"/>
        <end position="18"/>
    </location>
</feature>